<comment type="function">
    <text evidence="20">Involved in the sodium-dependent cotransport of myo-inositol (MI) with a Na(+):MI stoichiometry of 2:1. Exclusively responsible for apical MI transport and absorption in intestine. Can also transport D-chiro-inositol (DCI) but not L-fucose. Exhibits stereospecific cotransport of both D-glucose and D-xylose. May induce apoptosis through the TNF-alpha, PDCD1 pathway. May play a role in the regulation of MI concentration in serum, involving reabsorption in at least the proximal tubule of the kidney.</text>
</comment>
<dbReference type="GeneTree" id="ENSGT00940000157690"/>
<dbReference type="GO" id="GO:0016324">
    <property type="term" value="C:apical plasma membrane"/>
    <property type="evidence" value="ECO:0007669"/>
    <property type="project" value="UniProtKB-SubCell"/>
</dbReference>
<evidence type="ECO:0000256" key="12">
    <source>
        <dbReference type="ARBA" id="ARBA00023201"/>
    </source>
</evidence>
<evidence type="ECO:0000256" key="1">
    <source>
        <dbReference type="ARBA" id="ARBA00004424"/>
    </source>
</evidence>
<comment type="catalytic activity">
    <reaction evidence="14">
        <text>D-glucose(out) + 2 Na(+)(out) = D-glucose(in) + 2 Na(+)(in)</text>
        <dbReference type="Rhea" id="RHEA:70495"/>
        <dbReference type="ChEBI" id="CHEBI:4167"/>
        <dbReference type="ChEBI" id="CHEBI:29101"/>
    </reaction>
</comment>
<evidence type="ECO:0000256" key="2">
    <source>
        <dbReference type="ARBA" id="ARBA00006434"/>
    </source>
</evidence>
<dbReference type="GO" id="GO:0005412">
    <property type="term" value="F:D-glucose:sodium symporter activity"/>
    <property type="evidence" value="ECO:0007669"/>
    <property type="project" value="TreeGrafter"/>
</dbReference>
<evidence type="ECO:0000256" key="20">
    <source>
        <dbReference type="ARBA" id="ARBA00045715"/>
    </source>
</evidence>
<evidence type="ECO:0000256" key="6">
    <source>
        <dbReference type="ARBA" id="ARBA00022703"/>
    </source>
</evidence>
<evidence type="ECO:0000256" key="17">
    <source>
        <dbReference type="ARBA" id="ARBA00039861"/>
    </source>
</evidence>
<feature type="transmembrane region" description="Helical" evidence="23">
    <location>
        <begin position="109"/>
        <end position="126"/>
    </location>
</feature>
<comment type="catalytic activity">
    <reaction evidence="15">
        <text>1D-chiro-inositol(out) + 2 Na(+)(out) = 1D-chiro-inositol(in) + 2 Na(+)(in)</text>
        <dbReference type="Rhea" id="RHEA:73315"/>
        <dbReference type="ChEBI" id="CHEBI:27372"/>
        <dbReference type="ChEBI" id="CHEBI:29101"/>
    </reaction>
</comment>
<evidence type="ECO:0000256" key="11">
    <source>
        <dbReference type="ARBA" id="ARBA00023136"/>
    </source>
</evidence>
<proteinExistence type="inferred from homology"/>
<evidence type="ECO:0000256" key="7">
    <source>
        <dbReference type="ARBA" id="ARBA00022847"/>
    </source>
</evidence>
<reference evidence="24" key="1">
    <citation type="submission" date="2021-04" db="EMBL/GenBank/DDBJ databases">
        <authorList>
            <consortium name="Wellcome Sanger Institute Data Sharing"/>
        </authorList>
    </citation>
    <scope>NUCLEOTIDE SEQUENCE [LARGE SCALE GENOMIC DNA]</scope>
</reference>
<feature type="transmembrane region" description="Helical" evidence="23">
    <location>
        <begin position="70"/>
        <end position="103"/>
    </location>
</feature>
<keyword evidence="12" id="KW-0739">Sodium transport</keyword>
<evidence type="ECO:0000256" key="18">
    <source>
        <dbReference type="ARBA" id="ARBA00042834"/>
    </source>
</evidence>
<comment type="catalytic activity">
    <reaction evidence="16">
        <text>D-xylose(out) + 2 Na(+)(out) = D-xylose(in) + 2 Na(+)(in)</text>
        <dbReference type="Rhea" id="RHEA:73367"/>
        <dbReference type="ChEBI" id="CHEBI:29101"/>
        <dbReference type="ChEBI" id="CHEBI:53455"/>
    </reaction>
</comment>
<evidence type="ECO:0000313" key="25">
    <source>
        <dbReference type="Proteomes" id="UP000265040"/>
    </source>
</evidence>
<name>A0A7N6BQQ5_ANATE</name>
<dbReference type="InterPro" id="IPR038377">
    <property type="entry name" value="Na/Glc_symporter_sf"/>
</dbReference>
<evidence type="ECO:0000256" key="19">
    <source>
        <dbReference type="ARBA" id="ARBA00043206"/>
    </source>
</evidence>
<evidence type="ECO:0000256" key="13">
    <source>
        <dbReference type="ARBA" id="ARBA00036654"/>
    </source>
</evidence>
<comment type="catalytic activity">
    <reaction evidence="13">
        <text>myo-inositol(out) + 2 Na(+)(out) = myo-inositol(in) + 2 Na(+)(in)</text>
        <dbReference type="Rhea" id="RHEA:72987"/>
        <dbReference type="ChEBI" id="CHEBI:17268"/>
        <dbReference type="ChEBI" id="CHEBI:29101"/>
    </reaction>
</comment>
<protein>
    <recommendedName>
        <fullName evidence="17">Sodium/myo-inositol cotransporter 2</fullName>
    </recommendedName>
    <alternativeName>
        <fullName evidence="19">Sodium/myo-inositol transporter 2</fullName>
    </alternativeName>
    <alternativeName>
        <fullName evidence="18">Solute carrier family 5 member 11</fullName>
    </alternativeName>
</protein>
<accession>A0A7N6BQQ5</accession>
<keyword evidence="11 23" id="KW-0472">Membrane</keyword>
<evidence type="ECO:0000256" key="21">
    <source>
        <dbReference type="RuleBase" id="RU362091"/>
    </source>
</evidence>
<gene>
    <name evidence="24" type="primary">SLC5A11</name>
</gene>
<keyword evidence="5 23" id="KW-0812">Transmembrane</keyword>
<keyword evidence="7" id="KW-0769">Symport</keyword>
<dbReference type="GO" id="GO:0006915">
    <property type="term" value="P:apoptotic process"/>
    <property type="evidence" value="ECO:0007669"/>
    <property type="project" value="UniProtKB-KW"/>
</dbReference>
<organism evidence="24 25">
    <name type="scientific">Anabas testudineus</name>
    <name type="common">Climbing perch</name>
    <name type="synonym">Anthias testudineus</name>
    <dbReference type="NCBI Taxonomy" id="64144"/>
    <lineage>
        <taxon>Eukaryota</taxon>
        <taxon>Metazoa</taxon>
        <taxon>Chordata</taxon>
        <taxon>Craniata</taxon>
        <taxon>Vertebrata</taxon>
        <taxon>Euteleostomi</taxon>
        <taxon>Actinopterygii</taxon>
        <taxon>Neopterygii</taxon>
        <taxon>Teleostei</taxon>
        <taxon>Neoteleostei</taxon>
        <taxon>Acanthomorphata</taxon>
        <taxon>Anabantaria</taxon>
        <taxon>Anabantiformes</taxon>
        <taxon>Anabantoidei</taxon>
        <taxon>Anabantidae</taxon>
        <taxon>Anabas</taxon>
    </lineage>
</organism>
<evidence type="ECO:0000256" key="10">
    <source>
        <dbReference type="ARBA" id="ARBA00023065"/>
    </source>
</evidence>
<comment type="similarity">
    <text evidence="2 21">Belongs to the sodium:solute symporter (SSF) (TC 2.A.21) family.</text>
</comment>
<dbReference type="Gene3D" id="1.20.1730.10">
    <property type="entry name" value="Sodium/glucose cotransporter"/>
    <property type="match status" value="1"/>
</dbReference>
<keyword evidence="25" id="KW-1185">Reference proteome</keyword>
<keyword evidence="10" id="KW-0406">Ion transport</keyword>
<keyword evidence="4" id="KW-1003">Cell membrane</keyword>
<dbReference type="Ensembl" id="ENSATET00000039306.1">
    <property type="protein sequence ID" value="ENSATEP00000066461.1"/>
    <property type="gene ID" value="ENSATEG00000024505.3"/>
</dbReference>
<evidence type="ECO:0000256" key="3">
    <source>
        <dbReference type="ARBA" id="ARBA00022448"/>
    </source>
</evidence>
<evidence type="ECO:0000256" key="15">
    <source>
        <dbReference type="ARBA" id="ARBA00036849"/>
    </source>
</evidence>
<evidence type="ECO:0000313" key="24">
    <source>
        <dbReference type="Ensembl" id="ENSATEP00000066461.1"/>
    </source>
</evidence>
<dbReference type="InterPro" id="IPR001734">
    <property type="entry name" value="Na/solute_symporter"/>
</dbReference>
<keyword evidence="8 23" id="KW-1133">Transmembrane helix</keyword>
<evidence type="ECO:0000256" key="4">
    <source>
        <dbReference type="ARBA" id="ARBA00022475"/>
    </source>
</evidence>
<dbReference type="AlphaFoldDB" id="A0A7N6BQQ5"/>
<feature type="transmembrane region" description="Helical" evidence="23">
    <location>
        <begin position="181"/>
        <end position="206"/>
    </location>
</feature>
<evidence type="ECO:0000256" key="23">
    <source>
        <dbReference type="SAM" id="Phobius"/>
    </source>
</evidence>
<evidence type="ECO:0000256" key="8">
    <source>
        <dbReference type="ARBA" id="ARBA00022989"/>
    </source>
</evidence>
<feature type="region of interest" description="Disordered" evidence="22">
    <location>
        <begin position="1"/>
        <end position="24"/>
    </location>
</feature>
<evidence type="ECO:0000256" key="14">
    <source>
        <dbReference type="ARBA" id="ARBA00036672"/>
    </source>
</evidence>
<reference evidence="24" key="3">
    <citation type="submission" date="2025-09" db="UniProtKB">
        <authorList>
            <consortium name="Ensembl"/>
        </authorList>
    </citation>
    <scope>IDENTIFICATION</scope>
</reference>
<dbReference type="PROSITE" id="PS50283">
    <property type="entry name" value="NA_SOLUT_SYMP_3"/>
    <property type="match status" value="1"/>
</dbReference>
<dbReference type="Proteomes" id="UP000265040">
    <property type="component" value="Chromosome 8"/>
</dbReference>
<evidence type="ECO:0000256" key="16">
    <source>
        <dbReference type="ARBA" id="ARBA00036976"/>
    </source>
</evidence>
<dbReference type="Pfam" id="PF00474">
    <property type="entry name" value="SSF"/>
    <property type="match status" value="1"/>
</dbReference>
<feature type="transmembrane region" description="Helical" evidence="23">
    <location>
        <begin position="28"/>
        <end position="49"/>
    </location>
</feature>
<evidence type="ECO:0000256" key="9">
    <source>
        <dbReference type="ARBA" id="ARBA00023053"/>
    </source>
</evidence>
<reference evidence="24" key="2">
    <citation type="submission" date="2025-08" db="UniProtKB">
        <authorList>
            <consortium name="Ensembl"/>
        </authorList>
    </citation>
    <scope>IDENTIFICATION</scope>
</reference>
<evidence type="ECO:0000256" key="5">
    <source>
        <dbReference type="ARBA" id="ARBA00022692"/>
    </source>
</evidence>
<dbReference type="PANTHER" id="PTHR11819:SF171">
    <property type="entry name" value="SODIUM_MYO-INOSITOL COTRANSPORTER 2"/>
    <property type="match status" value="1"/>
</dbReference>
<keyword evidence="9" id="KW-0915">Sodium</keyword>
<keyword evidence="6" id="KW-0053">Apoptosis</keyword>
<feature type="transmembrane region" description="Helical" evidence="23">
    <location>
        <begin position="147"/>
        <end position="175"/>
    </location>
</feature>
<dbReference type="PANTHER" id="PTHR11819">
    <property type="entry name" value="SOLUTE CARRIER FAMILY 5"/>
    <property type="match status" value="1"/>
</dbReference>
<dbReference type="NCBIfam" id="TIGR00813">
    <property type="entry name" value="sss"/>
    <property type="match status" value="1"/>
</dbReference>
<evidence type="ECO:0000256" key="22">
    <source>
        <dbReference type="SAM" id="MobiDB-lite"/>
    </source>
</evidence>
<keyword evidence="3" id="KW-0813">Transport</keyword>
<comment type="subcellular location">
    <subcellularLocation>
        <location evidence="1">Apical cell membrane</location>
        <topology evidence="1">Multi-pass membrane protein</topology>
    </subcellularLocation>
</comment>
<sequence length="276" mass="29885">MTFGLAAGSQMTSTAPSPSPSSGNRTTLVTVDIVVLVVYFLLILAVGFWSMWRTKRSTVDGYFLAGKNMTWWPVGASLFASNIGSGHFIGLAGSGAAAGIGAIAYEWNGMLMVLLLGWLFLPIYIASGVTTMPEYLQKRFGGRRTQLFIAILSLFIYIFTKISVDMYAGAVFIQLALQWNIYLAVVLLLSVTALYTVAGGLAAVIYTDAAQTAIMLVGALILMGDCAALAGCQDPDSCKRRLTARILPKDSSVLCRHAAWHDQQDTLHRFETCIFQ</sequence>